<gene>
    <name evidence="2" type="ORF">EEDITHA_LOCUS21737</name>
</gene>
<sequence length="828" mass="94763">MNYSIKPKSIYAFVTCNRHNIKSELMPLQNTEIDSEVNSSMASSKNISSDENNSDDHLPDDKPLEFSFRVNRDEFSELVVEKIYQRKQGKKTNYYKQNTLKDGEWQIYVTNKIWELTRRKCGYNFKRNYVSQDKQTGNFKGSCNCTSELQGKFETEEDEVTFNITLTRGNGSCRKTYVRQPLRDKFGEILLHHTTDELRSKLGNQLIRPNEPEPPHLPKPEVLRTLKKEFNAAKYYHDDPVTAISIMHANRYTDTIHYLSEIPFCVHFWTNHQRDIFCRYAAKNKDTCVFIDSTGGVCSKFIKRNGTKTRSLFLYIIAAHFNGQQFTVGQMISEAQDTVTILHFWNNWLKYGFPQPAEVVMDSSEALLNATTMALTGYKTIDEYCNAIMKEEIPSVYIRLDVAHFMRLYLTDLKKFPSMIRVFYLACVGKLICITDEKEMKQWIKAIFTVALSEKTGPLPSGEDSPCSLSKSFLRKGITGSSYNEMATNVEQQDNIQNEKDDLSSEDESDDDFNIYEDKISNNNAVEMSWTAWGTKIVDEAKKDLNDNGTEANAYYNKVIAKRLQHDLKRIVLWSCIAQKNSNVAVFPPVVPPLKANSNASSKACPRGDTPSGIHRCLRCNKPVHIPDEYSSHIDGQEEEYGESQLCSSCNLIDPTLTSQLLAKRKFENWRGEGKPKPTQKPRSVYLGHQPHIIDEKLLYEKNVGLPLLKNGGRKELKAVHVDKRIINFSNTCAFDSIFQILVAAACDYHELLEKMIDYDDEKLFPFVIDTFLNRINTKSYKLRANLLLEYFGPKNPKDRIVTCGVESVSCVTNVASYAGHLFAITQV</sequence>
<feature type="compositionally biased region" description="Low complexity" evidence="1">
    <location>
        <begin position="39"/>
        <end position="49"/>
    </location>
</feature>
<evidence type="ECO:0000256" key="1">
    <source>
        <dbReference type="SAM" id="MobiDB-lite"/>
    </source>
</evidence>
<dbReference type="AlphaFoldDB" id="A0AAU9VE33"/>
<dbReference type="Proteomes" id="UP001153954">
    <property type="component" value="Unassembled WGS sequence"/>
</dbReference>
<evidence type="ECO:0000313" key="2">
    <source>
        <dbReference type="EMBL" id="CAH2107736.1"/>
    </source>
</evidence>
<dbReference type="EMBL" id="CAKOGL010000030">
    <property type="protein sequence ID" value="CAH2107736.1"/>
    <property type="molecule type" value="Genomic_DNA"/>
</dbReference>
<reference evidence="2" key="1">
    <citation type="submission" date="2022-03" db="EMBL/GenBank/DDBJ databases">
        <authorList>
            <person name="Tunstrom K."/>
        </authorList>
    </citation>
    <scope>NUCLEOTIDE SEQUENCE</scope>
</reference>
<protein>
    <recommendedName>
        <fullName evidence="4">Transposase</fullName>
    </recommendedName>
</protein>
<name>A0AAU9VE33_EUPED</name>
<organism evidence="2 3">
    <name type="scientific">Euphydryas editha</name>
    <name type="common">Edith's checkerspot</name>
    <dbReference type="NCBI Taxonomy" id="104508"/>
    <lineage>
        <taxon>Eukaryota</taxon>
        <taxon>Metazoa</taxon>
        <taxon>Ecdysozoa</taxon>
        <taxon>Arthropoda</taxon>
        <taxon>Hexapoda</taxon>
        <taxon>Insecta</taxon>
        <taxon>Pterygota</taxon>
        <taxon>Neoptera</taxon>
        <taxon>Endopterygota</taxon>
        <taxon>Lepidoptera</taxon>
        <taxon>Glossata</taxon>
        <taxon>Ditrysia</taxon>
        <taxon>Papilionoidea</taxon>
        <taxon>Nymphalidae</taxon>
        <taxon>Nymphalinae</taxon>
        <taxon>Euphydryas</taxon>
    </lineage>
</organism>
<comment type="caution">
    <text evidence="2">The sequence shown here is derived from an EMBL/GenBank/DDBJ whole genome shotgun (WGS) entry which is preliminary data.</text>
</comment>
<evidence type="ECO:0000313" key="3">
    <source>
        <dbReference type="Proteomes" id="UP001153954"/>
    </source>
</evidence>
<evidence type="ECO:0008006" key="4">
    <source>
        <dbReference type="Google" id="ProtNLM"/>
    </source>
</evidence>
<keyword evidence="3" id="KW-1185">Reference proteome</keyword>
<feature type="region of interest" description="Disordered" evidence="1">
    <location>
        <begin position="489"/>
        <end position="509"/>
    </location>
</feature>
<proteinExistence type="predicted"/>
<feature type="region of interest" description="Disordered" evidence="1">
    <location>
        <begin position="35"/>
        <end position="63"/>
    </location>
</feature>
<feature type="compositionally biased region" description="Basic and acidic residues" evidence="1">
    <location>
        <begin position="54"/>
        <end position="63"/>
    </location>
</feature>
<accession>A0AAU9VE33</accession>